<reference evidence="3" key="1">
    <citation type="journal article" date="2015" name="MBio">
        <title>Genome-Resolved Metagenomic Analysis Reveals Roles for Candidate Phyla and Other Microbial Community Members in Biogeochemical Transformations in Oil Reservoirs.</title>
        <authorList>
            <person name="Hu P."/>
            <person name="Tom L."/>
            <person name="Singh A."/>
            <person name="Thomas B.C."/>
            <person name="Baker B.J."/>
            <person name="Piceno Y.M."/>
            <person name="Andersen G.L."/>
            <person name="Banfield J.F."/>
        </authorList>
    </citation>
    <scope>NUCLEOTIDE SEQUENCE [LARGE SCALE GENOMIC DNA]</scope>
</reference>
<name>A0A101EKA8_9EURY</name>
<dbReference type="Gene3D" id="3.30.70.920">
    <property type="match status" value="1"/>
</dbReference>
<evidence type="ECO:0000259" key="1">
    <source>
        <dbReference type="Pfam" id="PF01037"/>
    </source>
</evidence>
<gene>
    <name evidence="2" type="ORF">XD54_1761</name>
</gene>
<comment type="caution">
    <text evidence="2">The sequence shown here is derived from an EMBL/GenBank/DDBJ whole genome shotgun (WGS) entry which is preliminary data.</text>
</comment>
<sequence>MKRNEIEALIFLSVNKNELPNIDRQILKIKEVKKAYEVLGNYDLVLFVVVPSRVELGKIIDEVSTLKGVRAICTFILTERIK</sequence>
<dbReference type="InterPro" id="IPR011008">
    <property type="entry name" value="Dimeric_a/b-barrel"/>
</dbReference>
<feature type="domain" description="Transcription regulator AsnC/Lrp ligand binding" evidence="1">
    <location>
        <begin position="12"/>
        <end position="79"/>
    </location>
</feature>
<dbReference type="Proteomes" id="UP000053911">
    <property type="component" value="Unassembled WGS sequence"/>
</dbReference>
<evidence type="ECO:0000313" key="3">
    <source>
        <dbReference type="Proteomes" id="UP000053911"/>
    </source>
</evidence>
<dbReference type="SUPFAM" id="SSF54909">
    <property type="entry name" value="Dimeric alpha+beta barrel"/>
    <property type="match status" value="1"/>
</dbReference>
<dbReference type="Pfam" id="PF01037">
    <property type="entry name" value="AsnC_trans_reg"/>
    <property type="match status" value="1"/>
</dbReference>
<accession>A0A101EKA8</accession>
<evidence type="ECO:0000313" key="2">
    <source>
        <dbReference type="EMBL" id="KUK16957.1"/>
    </source>
</evidence>
<dbReference type="RefSeq" id="WP_283217883.1">
    <property type="nucleotide sequence ID" value="NZ_LGFD01000045.1"/>
</dbReference>
<organism evidence="2 3">
    <name type="scientific">Thermococcus sibiricus</name>
    <dbReference type="NCBI Taxonomy" id="172049"/>
    <lineage>
        <taxon>Archaea</taxon>
        <taxon>Methanobacteriati</taxon>
        <taxon>Methanobacteriota</taxon>
        <taxon>Thermococci</taxon>
        <taxon>Thermococcales</taxon>
        <taxon>Thermococcaceae</taxon>
        <taxon>Thermococcus</taxon>
    </lineage>
</organism>
<dbReference type="EMBL" id="LGFD01000045">
    <property type="protein sequence ID" value="KUK16957.1"/>
    <property type="molecule type" value="Genomic_DNA"/>
</dbReference>
<dbReference type="PATRIC" id="fig|172049.5.peg.1673"/>
<dbReference type="AlphaFoldDB" id="A0A101EKA8"/>
<protein>
    <recommendedName>
        <fullName evidence="1">Transcription regulator AsnC/Lrp ligand binding domain-containing protein</fullName>
    </recommendedName>
</protein>
<dbReference type="InterPro" id="IPR019887">
    <property type="entry name" value="Tscrpt_reg_AsnC/Lrp_C"/>
</dbReference>
<proteinExistence type="predicted"/>